<evidence type="ECO:0000313" key="1">
    <source>
        <dbReference type="EMBL" id="KAG2196753.1"/>
    </source>
</evidence>
<proteinExistence type="predicted"/>
<reference evidence="1" key="1">
    <citation type="submission" date="2020-12" db="EMBL/GenBank/DDBJ databases">
        <title>Metabolic potential, ecology and presence of endohyphal bacteria is reflected in genomic diversity of Mucoromycotina.</title>
        <authorList>
            <person name="Muszewska A."/>
            <person name="Okrasinska A."/>
            <person name="Steczkiewicz K."/>
            <person name="Drgas O."/>
            <person name="Orlowska M."/>
            <person name="Perlinska-Lenart U."/>
            <person name="Aleksandrzak-Piekarczyk T."/>
            <person name="Szatraj K."/>
            <person name="Zielenkiewicz U."/>
            <person name="Pilsyk S."/>
            <person name="Malc E."/>
            <person name="Mieczkowski P."/>
            <person name="Kruszewska J.S."/>
            <person name="Biernat P."/>
            <person name="Pawlowska J."/>
        </authorList>
    </citation>
    <scope>NUCLEOTIDE SEQUENCE</scope>
    <source>
        <strain evidence="1">WA0000017839</strain>
    </source>
</reference>
<evidence type="ECO:0000313" key="2">
    <source>
        <dbReference type="Proteomes" id="UP000603453"/>
    </source>
</evidence>
<keyword evidence="2" id="KW-1185">Reference proteome</keyword>
<evidence type="ECO:0008006" key="3">
    <source>
        <dbReference type="Google" id="ProtNLM"/>
    </source>
</evidence>
<sequence length="68" mass="7869">MATVQWIYANGSSWVSLDITAQQQIEQLWSNHSSSWINCRTFPGGAYVDFEIMEIKFNNYGYAIARRC</sequence>
<dbReference type="EMBL" id="JAEPRD010000140">
    <property type="protein sequence ID" value="KAG2196753.1"/>
    <property type="molecule type" value="Genomic_DNA"/>
</dbReference>
<dbReference type="OrthoDB" id="2202500at2759"/>
<comment type="caution">
    <text evidence="1">The sequence shown here is derived from an EMBL/GenBank/DDBJ whole genome shotgun (WGS) entry which is preliminary data.</text>
</comment>
<dbReference type="InterPro" id="IPR037197">
    <property type="entry name" value="WWE_dom_sf"/>
</dbReference>
<organism evidence="1 2">
    <name type="scientific">Mucor saturninus</name>
    <dbReference type="NCBI Taxonomy" id="64648"/>
    <lineage>
        <taxon>Eukaryota</taxon>
        <taxon>Fungi</taxon>
        <taxon>Fungi incertae sedis</taxon>
        <taxon>Mucoromycota</taxon>
        <taxon>Mucoromycotina</taxon>
        <taxon>Mucoromycetes</taxon>
        <taxon>Mucorales</taxon>
        <taxon>Mucorineae</taxon>
        <taxon>Mucoraceae</taxon>
        <taxon>Mucor</taxon>
    </lineage>
</organism>
<name>A0A8H7QS51_9FUNG</name>
<dbReference type="AlphaFoldDB" id="A0A8H7QS51"/>
<dbReference type="Proteomes" id="UP000603453">
    <property type="component" value="Unassembled WGS sequence"/>
</dbReference>
<dbReference type="SUPFAM" id="SSF117839">
    <property type="entry name" value="WWE domain"/>
    <property type="match status" value="1"/>
</dbReference>
<accession>A0A8H7QS51</accession>
<protein>
    <recommendedName>
        <fullName evidence="3">WWE domain-containing protein</fullName>
    </recommendedName>
</protein>
<gene>
    <name evidence="1" type="ORF">INT47_009644</name>
</gene>